<dbReference type="OrthoDB" id="267431at2"/>
<evidence type="ECO:0000256" key="1">
    <source>
        <dbReference type="SAM" id="SignalP"/>
    </source>
</evidence>
<evidence type="ECO:0000313" key="3">
    <source>
        <dbReference type="Proteomes" id="UP000323917"/>
    </source>
</evidence>
<dbReference type="RefSeq" id="WP_148074125.1">
    <property type="nucleotide sequence ID" value="NZ_CP042913.1"/>
</dbReference>
<dbReference type="AlphaFoldDB" id="A0A5B9QCV4"/>
<sequence precursor="true">MIKQFGFVVLMAVASLSIGTQAKAQCGGGFYGGGYNFWDSGRLYGILSQNVPYYSAFPPVYYSVPVARTYGYSPFAYPPGVMTPEIDMSAAAPLEINNPYVVPASSSTTEENSASDDRVTKTKTAIEPLVVANPYVVSHIAKR</sequence>
<keyword evidence="3" id="KW-1185">Reference proteome</keyword>
<keyword evidence="1" id="KW-0732">Signal</keyword>
<dbReference type="Proteomes" id="UP000323917">
    <property type="component" value="Chromosome"/>
</dbReference>
<dbReference type="KEGG" id="bgok:Pr1d_29310"/>
<proteinExistence type="predicted"/>
<feature type="chain" id="PRO_5022783592" evidence="1">
    <location>
        <begin position="25"/>
        <end position="143"/>
    </location>
</feature>
<dbReference type="EMBL" id="CP042913">
    <property type="protein sequence ID" value="QEG35629.1"/>
    <property type="molecule type" value="Genomic_DNA"/>
</dbReference>
<organism evidence="2 3">
    <name type="scientific">Bythopirellula goksoeyrii</name>
    <dbReference type="NCBI Taxonomy" id="1400387"/>
    <lineage>
        <taxon>Bacteria</taxon>
        <taxon>Pseudomonadati</taxon>
        <taxon>Planctomycetota</taxon>
        <taxon>Planctomycetia</taxon>
        <taxon>Pirellulales</taxon>
        <taxon>Lacipirellulaceae</taxon>
        <taxon>Bythopirellula</taxon>
    </lineage>
</organism>
<evidence type="ECO:0000313" key="2">
    <source>
        <dbReference type="EMBL" id="QEG35629.1"/>
    </source>
</evidence>
<name>A0A5B9QCV4_9BACT</name>
<reference evidence="2 3" key="1">
    <citation type="submission" date="2019-08" db="EMBL/GenBank/DDBJ databases">
        <title>Deep-cultivation of Planctomycetes and their phenomic and genomic characterization uncovers novel biology.</title>
        <authorList>
            <person name="Wiegand S."/>
            <person name="Jogler M."/>
            <person name="Boedeker C."/>
            <person name="Pinto D."/>
            <person name="Vollmers J."/>
            <person name="Rivas-Marin E."/>
            <person name="Kohn T."/>
            <person name="Peeters S.H."/>
            <person name="Heuer A."/>
            <person name="Rast P."/>
            <person name="Oberbeckmann S."/>
            <person name="Bunk B."/>
            <person name="Jeske O."/>
            <person name="Meyerdierks A."/>
            <person name="Storesund J.E."/>
            <person name="Kallscheuer N."/>
            <person name="Luecker S."/>
            <person name="Lage O.M."/>
            <person name="Pohl T."/>
            <person name="Merkel B.J."/>
            <person name="Hornburger P."/>
            <person name="Mueller R.-W."/>
            <person name="Bruemmer F."/>
            <person name="Labrenz M."/>
            <person name="Spormann A.M."/>
            <person name="Op den Camp H."/>
            <person name="Overmann J."/>
            <person name="Amann R."/>
            <person name="Jetten M.S.M."/>
            <person name="Mascher T."/>
            <person name="Medema M.H."/>
            <person name="Devos D.P."/>
            <person name="Kaster A.-K."/>
            <person name="Ovreas L."/>
            <person name="Rohde M."/>
            <person name="Galperin M.Y."/>
            <person name="Jogler C."/>
        </authorList>
    </citation>
    <scope>NUCLEOTIDE SEQUENCE [LARGE SCALE GENOMIC DNA]</scope>
    <source>
        <strain evidence="2 3">Pr1d</strain>
    </source>
</reference>
<feature type="signal peptide" evidence="1">
    <location>
        <begin position="1"/>
        <end position="24"/>
    </location>
</feature>
<gene>
    <name evidence="2" type="ORF">Pr1d_29310</name>
</gene>
<protein>
    <submittedName>
        <fullName evidence="2">Uncharacterized protein</fullName>
    </submittedName>
</protein>
<accession>A0A5B9QCV4</accession>